<comment type="function">
    <text evidence="6">Subunit of the oligosaccharyl transferase (OST) complex that catalyzes the initial transfer of a defined glycan (Glc(3)Man(9)GlcNAc(2) in eukaryotes) from the lipid carrier dolichol-pyrophosphate to an asparagine residue within an Asn-X-Ser/Thr consensus motif in nascent polypeptide chains, the first step in protein N-glycosylation. N-glycosylation occurs cotranslationally and the complex associates with the Sec61 complex at the channel-forming translocon complex that mediates protein translocation across the endoplasmic reticulum (ER). All subunits are required for a maximal enzyme activity.</text>
</comment>
<dbReference type="GO" id="GO:0008250">
    <property type="term" value="C:oligosaccharyltransferase complex"/>
    <property type="evidence" value="ECO:0007669"/>
    <property type="project" value="UniProtKB-UniRule"/>
</dbReference>
<dbReference type="Proteomes" id="UP000186817">
    <property type="component" value="Unassembled WGS sequence"/>
</dbReference>
<evidence type="ECO:0000313" key="8">
    <source>
        <dbReference type="Proteomes" id="UP000186817"/>
    </source>
</evidence>
<feature type="transmembrane region" description="Helical" evidence="6">
    <location>
        <begin position="68"/>
        <end position="94"/>
    </location>
</feature>
<dbReference type="InterPro" id="IPR007915">
    <property type="entry name" value="TMEM258/Ost5"/>
</dbReference>
<keyword evidence="5 6" id="KW-0472">Membrane</keyword>
<gene>
    <name evidence="7" type="ORF">AK812_SmicGene14245</name>
</gene>
<proteinExistence type="inferred from homology"/>
<keyword evidence="4 6" id="KW-1133">Transmembrane helix</keyword>
<evidence type="ECO:0000256" key="6">
    <source>
        <dbReference type="RuleBase" id="RU367008"/>
    </source>
</evidence>
<evidence type="ECO:0000256" key="2">
    <source>
        <dbReference type="ARBA" id="ARBA00009825"/>
    </source>
</evidence>
<evidence type="ECO:0000256" key="5">
    <source>
        <dbReference type="ARBA" id="ARBA00023136"/>
    </source>
</evidence>
<protein>
    <recommendedName>
        <fullName evidence="6">Dolichyl-diphosphooligosaccharide-protein glycosyltransferase subunit OST5</fullName>
    </recommendedName>
</protein>
<evidence type="ECO:0000313" key="7">
    <source>
        <dbReference type="EMBL" id="OLQ02870.1"/>
    </source>
</evidence>
<comment type="caution">
    <text evidence="7">The sequence shown here is derived from an EMBL/GenBank/DDBJ whole genome shotgun (WGS) entry which is preliminary data.</text>
</comment>
<evidence type="ECO:0000256" key="1">
    <source>
        <dbReference type="ARBA" id="ARBA00004141"/>
    </source>
</evidence>
<dbReference type="GO" id="GO:0006487">
    <property type="term" value="P:protein N-linked glycosylation"/>
    <property type="evidence" value="ECO:0007669"/>
    <property type="project" value="UniProtKB-UniRule"/>
</dbReference>
<reference evidence="7 8" key="1">
    <citation type="submission" date="2016-02" db="EMBL/GenBank/DDBJ databases">
        <title>Genome analysis of coral dinoflagellate symbionts highlights evolutionary adaptations to a symbiotic lifestyle.</title>
        <authorList>
            <person name="Aranda M."/>
            <person name="Li Y."/>
            <person name="Liew Y.J."/>
            <person name="Baumgarten S."/>
            <person name="Simakov O."/>
            <person name="Wilson M."/>
            <person name="Piel J."/>
            <person name="Ashoor H."/>
            <person name="Bougouffa S."/>
            <person name="Bajic V.B."/>
            <person name="Ryu T."/>
            <person name="Ravasi T."/>
            <person name="Bayer T."/>
            <person name="Micklem G."/>
            <person name="Kim H."/>
            <person name="Bhak J."/>
            <person name="Lajeunesse T.C."/>
            <person name="Voolstra C.R."/>
        </authorList>
    </citation>
    <scope>NUCLEOTIDE SEQUENCE [LARGE SCALE GENOMIC DNA]</scope>
    <source>
        <strain evidence="7 8">CCMP2467</strain>
    </source>
</reference>
<sequence>MNLDPAMLAGAYKVNDPGVSLAGRLFLESVHAELYSDLGLLLVFLGAVLAFQFLYYEVAMLKNPSGRSLGLQVFVALASSSFLGLGLFFLYAWAGTPETCPSWSWSTGRARSSLGSWRRGSKVSWCKSQATRLAGDRRPILSAMALVPLRELLQLRAHKGQLTPKARQTSDDLPVQQLVEK</sequence>
<organism evidence="7 8">
    <name type="scientific">Symbiodinium microadriaticum</name>
    <name type="common">Dinoflagellate</name>
    <name type="synonym">Zooxanthella microadriatica</name>
    <dbReference type="NCBI Taxonomy" id="2951"/>
    <lineage>
        <taxon>Eukaryota</taxon>
        <taxon>Sar</taxon>
        <taxon>Alveolata</taxon>
        <taxon>Dinophyceae</taxon>
        <taxon>Suessiales</taxon>
        <taxon>Symbiodiniaceae</taxon>
        <taxon>Symbiodinium</taxon>
    </lineage>
</organism>
<evidence type="ECO:0000256" key="3">
    <source>
        <dbReference type="ARBA" id="ARBA00022692"/>
    </source>
</evidence>
<comment type="similarity">
    <text evidence="2 6">Belongs to the OST5 family.</text>
</comment>
<dbReference type="Pfam" id="PF05251">
    <property type="entry name" value="Ost5"/>
    <property type="match status" value="1"/>
</dbReference>
<keyword evidence="3 6" id="KW-0812">Transmembrane</keyword>
<keyword evidence="8" id="KW-1185">Reference proteome</keyword>
<comment type="subcellular location">
    <subcellularLocation>
        <location evidence="1 6">Membrane</location>
        <topology evidence="1 6">Multi-pass membrane protein</topology>
    </subcellularLocation>
</comment>
<comment type="subunit">
    <text evidence="6">Component of the oligosaccharyltransferase (OST) complex.</text>
</comment>
<feature type="transmembrane region" description="Helical" evidence="6">
    <location>
        <begin position="34"/>
        <end position="56"/>
    </location>
</feature>
<dbReference type="OrthoDB" id="429187at2759"/>
<accession>A0A1Q9E631</accession>
<evidence type="ECO:0000256" key="4">
    <source>
        <dbReference type="ARBA" id="ARBA00022989"/>
    </source>
</evidence>
<name>A0A1Q9E631_SYMMI</name>
<dbReference type="EMBL" id="LSRX01000251">
    <property type="protein sequence ID" value="OLQ02870.1"/>
    <property type="molecule type" value="Genomic_DNA"/>
</dbReference>
<dbReference type="AlphaFoldDB" id="A0A1Q9E631"/>